<protein>
    <submittedName>
        <fullName evidence="2">Uncharacterized protein</fullName>
    </submittedName>
</protein>
<dbReference type="EMBL" id="JBBNAG010000002">
    <property type="protein sequence ID" value="KAK9159271.1"/>
    <property type="molecule type" value="Genomic_DNA"/>
</dbReference>
<reference evidence="2 3" key="1">
    <citation type="submission" date="2024-01" db="EMBL/GenBank/DDBJ databases">
        <title>Genome assemblies of Stephania.</title>
        <authorList>
            <person name="Yang L."/>
        </authorList>
    </citation>
    <scope>NUCLEOTIDE SEQUENCE [LARGE SCALE GENOMIC DNA]</scope>
    <source>
        <strain evidence="2">JXDWG</strain>
        <tissue evidence="2">Leaf</tissue>
    </source>
</reference>
<feature type="compositionally biased region" description="Pro residues" evidence="1">
    <location>
        <begin position="456"/>
        <end position="470"/>
    </location>
</feature>
<feature type="compositionally biased region" description="Basic and acidic residues" evidence="1">
    <location>
        <begin position="520"/>
        <end position="550"/>
    </location>
</feature>
<feature type="compositionally biased region" description="Polar residues" evidence="1">
    <location>
        <begin position="551"/>
        <end position="561"/>
    </location>
</feature>
<feature type="region of interest" description="Disordered" evidence="1">
    <location>
        <begin position="373"/>
        <end position="474"/>
    </location>
</feature>
<dbReference type="Proteomes" id="UP001419268">
    <property type="component" value="Unassembled WGS sequence"/>
</dbReference>
<proteinExistence type="predicted"/>
<comment type="caution">
    <text evidence="2">The sequence shown here is derived from an EMBL/GenBank/DDBJ whole genome shotgun (WGS) entry which is preliminary data.</text>
</comment>
<feature type="region of interest" description="Disordered" evidence="1">
    <location>
        <begin position="68"/>
        <end position="87"/>
    </location>
</feature>
<evidence type="ECO:0000256" key="1">
    <source>
        <dbReference type="SAM" id="MobiDB-lite"/>
    </source>
</evidence>
<feature type="region of interest" description="Disordered" evidence="1">
    <location>
        <begin position="30"/>
        <end position="56"/>
    </location>
</feature>
<feature type="compositionally biased region" description="Basic and acidic residues" evidence="1">
    <location>
        <begin position="387"/>
        <end position="431"/>
    </location>
</feature>
<evidence type="ECO:0000313" key="2">
    <source>
        <dbReference type="EMBL" id="KAK9159271.1"/>
    </source>
</evidence>
<name>A0AAP0KVF9_9MAGN</name>
<dbReference type="AlphaFoldDB" id="A0AAP0KVF9"/>
<feature type="region of interest" description="Disordered" evidence="1">
    <location>
        <begin position="516"/>
        <end position="561"/>
    </location>
</feature>
<accession>A0AAP0KVF9</accession>
<gene>
    <name evidence="2" type="ORF">Scep_005845</name>
</gene>
<sequence length="561" mass="62524">MESELQIHSAYLQSVLGIGVEDEPQIHSTDHVQTSNGISVGNEPQRHSAHHQSSTGARIRIGIVNEPQRHSAHHQSSPGMGIGNEPQMHIVNFQPQPAMGIGNGPQTHSANHHQLDDRLIFGTVGGADHALHFYHSNGFTEAVKFDENMTQDQIVLANANTPEGDEFSSQFPQLPNGMHSHVFQQEAKNLAFVHHNNGDEIVPSNPPRHLPIVDSTYGVLSFQPLPNPMDELAFSLGQMSVKNMMPENHQTMNPQLDLSGDPHAHFQHMHFALWCRAHSSSAPDQQAPPPVLFSQPPLLLLPQHRSSSETLQHPKPVNANMTPFPNNIHQAPPFYPRNHPEHPPIAIGGEEMPKARGLGTYFPNLDHQFQKEREYGRARNRTPPMDDQSHRRTPTRERIPQDRNLHRNTKQEKLISDIPVSHDREEAKNELEQPTDDDGSPPTPTAEEISLDNDNLPPPLDNDNLIPPPENLNLDSLTKENISFDVDNFPPLGSTSLHSDNDPALEKVTWPSWEATSLHNDGETSLEKLKIGSMNDEKAEKPGDTLDKQKGNQTSNENSVR</sequence>
<keyword evidence="3" id="KW-1185">Reference proteome</keyword>
<evidence type="ECO:0000313" key="3">
    <source>
        <dbReference type="Proteomes" id="UP001419268"/>
    </source>
</evidence>
<organism evidence="2 3">
    <name type="scientific">Stephania cephalantha</name>
    <dbReference type="NCBI Taxonomy" id="152367"/>
    <lineage>
        <taxon>Eukaryota</taxon>
        <taxon>Viridiplantae</taxon>
        <taxon>Streptophyta</taxon>
        <taxon>Embryophyta</taxon>
        <taxon>Tracheophyta</taxon>
        <taxon>Spermatophyta</taxon>
        <taxon>Magnoliopsida</taxon>
        <taxon>Ranunculales</taxon>
        <taxon>Menispermaceae</taxon>
        <taxon>Menispermoideae</taxon>
        <taxon>Cissampelideae</taxon>
        <taxon>Stephania</taxon>
    </lineage>
</organism>